<feature type="transmembrane region" description="Helical" evidence="1">
    <location>
        <begin position="16"/>
        <end position="36"/>
    </location>
</feature>
<evidence type="ECO:0000313" key="3">
    <source>
        <dbReference type="EMBL" id="KRR27641.1"/>
    </source>
</evidence>
<keyword evidence="1" id="KW-0812">Transmembrane</keyword>
<dbReference type="EMBL" id="LLYA01000112">
    <property type="protein sequence ID" value="KRR27641.1"/>
    <property type="molecule type" value="Genomic_DNA"/>
</dbReference>
<dbReference type="InterPro" id="IPR000326">
    <property type="entry name" value="PAP2/HPO"/>
</dbReference>
<dbReference type="InterPro" id="IPR036938">
    <property type="entry name" value="PAP2/HPO_sf"/>
</dbReference>
<feature type="transmembrane region" description="Helical" evidence="1">
    <location>
        <begin position="178"/>
        <end position="199"/>
    </location>
</feature>
<protein>
    <recommendedName>
        <fullName evidence="2">Phosphatidic acid phosphatase type 2/haloperoxidase domain-containing protein</fullName>
    </recommendedName>
</protein>
<dbReference type="SMART" id="SM00014">
    <property type="entry name" value="acidPPc"/>
    <property type="match status" value="1"/>
</dbReference>
<organism evidence="3 4">
    <name type="scientific">Bradyrhizobium retamae</name>
    <dbReference type="NCBI Taxonomy" id="1300035"/>
    <lineage>
        <taxon>Bacteria</taxon>
        <taxon>Pseudomonadati</taxon>
        <taxon>Pseudomonadota</taxon>
        <taxon>Alphaproteobacteria</taxon>
        <taxon>Hyphomicrobiales</taxon>
        <taxon>Nitrobacteraceae</taxon>
        <taxon>Bradyrhizobium</taxon>
    </lineage>
</organism>
<feature type="domain" description="Phosphatidic acid phosphatase type 2/haloperoxidase" evidence="2">
    <location>
        <begin position="106"/>
        <end position="220"/>
    </location>
</feature>
<evidence type="ECO:0000259" key="2">
    <source>
        <dbReference type="SMART" id="SM00014"/>
    </source>
</evidence>
<reference evidence="3 4" key="1">
    <citation type="submission" date="2014-03" db="EMBL/GenBank/DDBJ databases">
        <title>Bradyrhizobium valentinum sp. nov., isolated from effective nodules of Lupinus mariae-josephae, a lupine endemic of basic-lime soils in Eastern Spain.</title>
        <authorList>
            <person name="Duran D."/>
            <person name="Rey L."/>
            <person name="Navarro A."/>
            <person name="Busquets A."/>
            <person name="Imperial J."/>
            <person name="Ruiz-Argueso T."/>
        </authorList>
    </citation>
    <scope>NUCLEOTIDE SEQUENCE [LARGE SCALE GENOMIC DNA]</scope>
    <source>
        <strain evidence="3 4">Ro19</strain>
    </source>
</reference>
<dbReference type="CDD" id="cd03392">
    <property type="entry name" value="PAP2_like_2"/>
    <property type="match status" value="1"/>
</dbReference>
<accession>A0A0R3N588</accession>
<dbReference type="Pfam" id="PF01569">
    <property type="entry name" value="PAP2"/>
    <property type="match status" value="1"/>
</dbReference>
<feature type="transmembrane region" description="Helical" evidence="1">
    <location>
        <begin position="78"/>
        <end position="100"/>
    </location>
</feature>
<dbReference type="AlphaFoldDB" id="A0A0R3N588"/>
<dbReference type="PANTHER" id="PTHR14969">
    <property type="entry name" value="SPHINGOSINE-1-PHOSPHATE PHOSPHOHYDROLASE"/>
    <property type="match status" value="1"/>
</dbReference>
<sequence length="232" mass="25294">MRRLRQRFIVIWNTETWLLVSAFLIAALVLMFGFIATQVMEGRSTNFDQFIIVALRGGADSLSEPTGPPWILGAARDVTALGSVMVLGIIVSTFIGYLLLSGARATALLVLIAVAGGEAINTLLKIQFARPRPDLLAPAVRVFTASFPSGHAALSAITYMTLAMVLARRTTSQHLRIFFMAAAITLIILIGVSRIYLGVHYPTDILAGWCFGSAWALAFWALMFRLQPDTHV</sequence>
<dbReference type="PANTHER" id="PTHR14969:SF13">
    <property type="entry name" value="AT30094P"/>
    <property type="match status" value="1"/>
</dbReference>
<dbReference type="SUPFAM" id="SSF48317">
    <property type="entry name" value="Acid phosphatase/Vanadium-dependent haloperoxidase"/>
    <property type="match status" value="1"/>
</dbReference>
<feature type="transmembrane region" description="Helical" evidence="1">
    <location>
        <begin position="148"/>
        <end position="166"/>
    </location>
</feature>
<keyword evidence="4" id="KW-1185">Reference proteome</keyword>
<feature type="transmembrane region" description="Helical" evidence="1">
    <location>
        <begin position="205"/>
        <end position="224"/>
    </location>
</feature>
<feature type="transmembrane region" description="Helical" evidence="1">
    <location>
        <begin position="107"/>
        <end position="128"/>
    </location>
</feature>
<comment type="caution">
    <text evidence="3">The sequence shown here is derived from an EMBL/GenBank/DDBJ whole genome shotgun (WGS) entry which is preliminary data.</text>
</comment>
<dbReference type="OrthoDB" id="9801622at2"/>
<dbReference type="RefSeq" id="WP_057843488.1">
    <property type="nucleotide sequence ID" value="NZ_LLYA01000112.1"/>
</dbReference>
<gene>
    <name evidence="3" type="ORF">CQ13_04475</name>
</gene>
<keyword evidence="1" id="KW-1133">Transmembrane helix</keyword>
<evidence type="ECO:0000256" key="1">
    <source>
        <dbReference type="SAM" id="Phobius"/>
    </source>
</evidence>
<proteinExistence type="predicted"/>
<keyword evidence="1" id="KW-0472">Membrane</keyword>
<dbReference type="Proteomes" id="UP000052023">
    <property type="component" value="Unassembled WGS sequence"/>
</dbReference>
<dbReference type="Gene3D" id="1.20.144.10">
    <property type="entry name" value="Phosphatidic acid phosphatase type 2/haloperoxidase"/>
    <property type="match status" value="2"/>
</dbReference>
<name>A0A0R3N588_9BRAD</name>
<evidence type="ECO:0000313" key="4">
    <source>
        <dbReference type="Proteomes" id="UP000052023"/>
    </source>
</evidence>